<proteinExistence type="predicted"/>
<sequence>MMHPLKNVPMPVDDKSSSMELPQIHADTIGRLVLEKFMEVIKGQEPYSRRKVLAGMVMTEDLNFNEAKIFTLFKNTTANESIFVRNPENGQYPYKLKSGVHFHLYINTAPCGDARIFSPHENDSGVDKHPNRKARGQLRTKIESGEGTIPVKSSDGIQTWDGVLQVISVSTGTKCVSGEHMSVNGAVLNDSHAEIVSRRCLMKFLYDQLGLHANP</sequence>
<dbReference type="SMART" id="SM00552">
    <property type="entry name" value="ADEAMc"/>
    <property type="match status" value="1"/>
</dbReference>
<accession>T1GVA8</accession>
<dbReference type="Pfam" id="PF02137">
    <property type="entry name" value="A_deamin"/>
    <property type="match status" value="2"/>
</dbReference>
<name>T1GVA8_MEGSC</name>
<dbReference type="PANTHER" id="PTHR10910:SF62">
    <property type="entry name" value="AT07585P-RELATED"/>
    <property type="match status" value="1"/>
</dbReference>
<evidence type="ECO:0000259" key="1">
    <source>
        <dbReference type="PROSITE" id="PS50141"/>
    </source>
</evidence>
<dbReference type="HOGENOM" id="CLU_1284596_0_0_1"/>
<dbReference type="GO" id="GO:0006382">
    <property type="term" value="P:adenosine to inosine editing"/>
    <property type="evidence" value="ECO:0007669"/>
    <property type="project" value="TreeGrafter"/>
</dbReference>
<dbReference type="GO" id="GO:0003726">
    <property type="term" value="F:double-stranded RNA adenosine deaminase activity"/>
    <property type="evidence" value="ECO:0007669"/>
    <property type="project" value="TreeGrafter"/>
</dbReference>
<feature type="domain" description="A to I editase" evidence="1">
    <location>
        <begin position="50"/>
        <end position="189"/>
    </location>
</feature>
<dbReference type="PROSITE" id="PS50141">
    <property type="entry name" value="A_DEAMIN_EDITASE"/>
    <property type="match status" value="2"/>
</dbReference>
<dbReference type="Proteomes" id="UP000015102">
    <property type="component" value="Unassembled WGS sequence"/>
</dbReference>
<evidence type="ECO:0000313" key="3">
    <source>
        <dbReference type="Proteomes" id="UP000015102"/>
    </source>
</evidence>
<reference evidence="2" key="2">
    <citation type="submission" date="2015-06" db="UniProtKB">
        <authorList>
            <consortium name="EnsemblMetazoa"/>
        </authorList>
    </citation>
    <scope>IDENTIFICATION</scope>
</reference>
<dbReference type="GO" id="GO:0006396">
    <property type="term" value="P:RNA processing"/>
    <property type="evidence" value="ECO:0007669"/>
    <property type="project" value="InterPro"/>
</dbReference>
<dbReference type="GO" id="GO:0005737">
    <property type="term" value="C:cytoplasm"/>
    <property type="evidence" value="ECO:0007669"/>
    <property type="project" value="TreeGrafter"/>
</dbReference>
<organism evidence="2 3">
    <name type="scientific">Megaselia scalaris</name>
    <name type="common">Humpbacked fly</name>
    <name type="synonym">Phora scalaris</name>
    <dbReference type="NCBI Taxonomy" id="36166"/>
    <lineage>
        <taxon>Eukaryota</taxon>
        <taxon>Metazoa</taxon>
        <taxon>Ecdysozoa</taxon>
        <taxon>Arthropoda</taxon>
        <taxon>Hexapoda</taxon>
        <taxon>Insecta</taxon>
        <taxon>Pterygota</taxon>
        <taxon>Neoptera</taxon>
        <taxon>Endopterygota</taxon>
        <taxon>Diptera</taxon>
        <taxon>Brachycera</taxon>
        <taxon>Muscomorpha</taxon>
        <taxon>Platypezoidea</taxon>
        <taxon>Phoridae</taxon>
        <taxon>Megaseliini</taxon>
        <taxon>Megaselia</taxon>
    </lineage>
</organism>
<dbReference type="GO" id="GO:0003725">
    <property type="term" value="F:double-stranded RNA binding"/>
    <property type="evidence" value="ECO:0007669"/>
    <property type="project" value="TreeGrafter"/>
</dbReference>
<dbReference type="GO" id="GO:0005730">
    <property type="term" value="C:nucleolus"/>
    <property type="evidence" value="ECO:0007669"/>
    <property type="project" value="TreeGrafter"/>
</dbReference>
<keyword evidence="3" id="KW-1185">Reference proteome</keyword>
<dbReference type="STRING" id="36166.T1GVA8"/>
<dbReference type="EnsemblMetazoa" id="MESCA007698-RA">
    <property type="protein sequence ID" value="MESCA007698-PA"/>
    <property type="gene ID" value="MESCA007698"/>
</dbReference>
<protein>
    <recommendedName>
        <fullName evidence="1">A to I editase domain-containing protein</fullName>
    </recommendedName>
</protein>
<reference evidence="3" key="1">
    <citation type="submission" date="2013-02" db="EMBL/GenBank/DDBJ databases">
        <authorList>
            <person name="Hughes D."/>
        </authorList>
    </citation>
    <scope>NUCLEOTIDE SEQUENCE</scope>
    <source>
        <strain>Durham</strain>
        <strain evidence="3">NC isolate 2 -- Noor lab</strain>
    </source>
</reference>
<dbReference type="AlphaFoldDB" id="T1GVA8"/>
<dbReference type="EMBL" id="CAQQ02391490">
    <property type="status" value="NOT_ANNOTATED_CDS"/>
    <property type="molecule type" value="Genomic_DNA"/>
</dbReference>
<dbReference type="InterPro" id="IPR002466">
    <property type="entry name" value="A_deamin"/>
</dbReference>
<dbReference type="EMBL" id="CAQQ02391489">
    <property type="status" value="NOT_ANNOTATED_CDS"/>
    <property type="molecule type" value="Genomic_DNA"/>
</dbReference>
<dbReference type="PANTHER" id="PTHR10910">
    <property type="entry name" value="EUKARYOTE SPECIFIC DSRNA BINDING PROTEIN"/>
    <property type="match status" value="1"/>
</dbReference>
<evidence type="ECO:0000313" key="2">
    <source>
        <dbReference type="EnsemblMetazoa" id="MESCA007698-PA"/>
    </source>
</evidence>
<dbReference type="GO" id="GO:0008251">
    <property type="term" value="F:tRNA-specific adenosine deaminase activity"/>
    <property type="evidence" value="ECO:0007669"/>
    <property type="project" value="TreeGrafter"/>
</dbReference>
<feature type="domain" description="A to I editase" evidence="1">
    <location>
        <begin position="190"/>
        <end position="215"/>
    </location>
</feature>